<dbReference type="InterPro" id="IPR007560">
    <property type="entry name" value="Restrct_endonuc_IV_Mrr"/>
</dbReference>
<dbReference type="GO" id="GO:0015666">
    <property type="term" value="F:restriction endodeoxyribonuclease activity"/>
    <property type="evidence" value="ECO:0007669"/>
    <property type="project" value="TreeGrafter"/>
</dbReference>
<proteinExistence type="predicted"/>
<dbReference type="InterPro" id="IPR011335">
    <property type="entry name" value="Restrct_endonuc-II-like"/>
</dbReference>
<dbReference type="InterPro" id="IPR025745">
    <property type="entry name" value="Mrr-like_N_dom"/>
</dbReference>
<feature type="domain" description="Restriction endonuclease type IV Mrr" evidence="1">
    <location>
        <begin position="161"/>
        <end position="275"/>
    </location>
</feature>
<dbReference type="PANTHER" id="PTHR30015">
    <property type="entry name" value="MRR RESTRICTION SYSTEM PROTEIN"/>
    <property type="match status" value="1"/>
</dbReference>
<dbReference type="InterPro" id="IPR011856">
    <property type="entry name" value="tRNA_endonuc-like_dom_sf"/>
</dbReference>
<accession>A0A2A7BDB1</accession>
<gene>
    <name evidence="4" type="ORF">CHR61_08320</name>
    <name evidence="3" type="ORF">CRH10_03630</name>
</gene>
<reference evidence="3 6" key="2">
    <citation type="submission" date="2017-10" db="EMBL/GenBank/DDBJ databases">
        <title>Complete Genome Sequence of Faecalibacterium prausnitzii isolated from the gut of healthy adult Indian.</title>
        <authorList>
            <person name="Bag S."/>
            <person name="Ghosh T.S."/>
            <person name="Das B."/>
        </authorList>
    </citation>
    <scope>NUCLEOTIDE SEQUENCE [LARGE SCALE GENOMIC DNA]</scope>
    <source>
        <strain evidence="3 6">Indica</strain>
    </source>
</reference>
<feature type="domain" description="Restriction system protein Mrr-like N-terminal" evidence="2">
    <location>
        <begin position="6"/>
        <end position="90"/>
    </location>
</feature>
<evidence type="ECO:0000313" key="5">
    <source>
        <dbReference type="Proteomes" id="UP000220438"/>
    </source>
</evidence>
<dbReference type="GO" id="GO:0003677">
    <property type="term" value="F:DNA binding"/>
    <property type="evidence" value="ECO:0007669"/>
    <property type="project" value="InterPro"/>
</dbReference>
<keyword evidence="3" id="KW-0255">Endonuclease</keyword>
<dbReference type="EMBL" id="CP023819">
    <property type="protein sequence ID" value="ATL89466.1"/>
    <property type="molecule type" value="Genomic_DNA"/>
</dbReference>
<reference evidence="4 5" key="1">
    <citation type="journal article" date="2017" name="Front. Microbiol.">
        <title>New Insights into the Diversity of the Genus Faecalibacterium.</title>
        <authorList>
            <person name="Benevides L."/>
            <person name="Burman S."/>
            <person name="Martin R."/>
            <person name="Robert V."/>
            <person name="Thomas M."/>
            <person name="Miquel S."/>
            <person name="Chain F."/>
            <person name="Sokol H."/>
            <person name="Bermudez-Humaran L.G."/>
            <person name="Morrison M."/>
            <person name="Langella P."/>
            <person name="Azevedo V.A."/>
            <person name="Chatel J.M."/>
            <person name="Soares S."/>
        </authorList>
    </citation>
    <scope>NUCLEOTIDE SEQUENCE [LARGE SCALE GENOMIC DNA]</scope>
    <source>
        <strain evidence="4 5">AHMP21</strain>
    </source>
</reference>
<dbReference type="Gene3D" id="3.40.1350.10">
    <property type="match status" value="1"/>
</dbReference>
<protein>
    <submittedName>
        <fullName evidence="3">Restriction endonuclease</fullName>
    </submittedName>
</protein>
<dbReference type="RefSeq" id="WP_097770998.1">
    <property type="nucleotide sequence ID" value="NZ_CP023819.1"/>
</dbReference>
<dbReference type="InterPro" id="IPR052906">
    <property type="entry name" value="Type_IV_Methyl-Rstrct_Enzyme"/>
</dbReference>
<keyword evidence="3" id="KW-0378">Hydrolase</keyword>
<dbReference type="Proteomes" id="UP000220438">
    <property type="component" value="Unassembled WGS sequence"/>
</dbReference>
<evidence type="ECO:0000313" key="3">
    <source>
        <dbReference type="EMBL" id="ATL89466.1"/>
    </source>
</evidence>
<sequence length="302" mass="33563">MALPKYNEFYRLVLTVLQDGQSHSMKEVRDSIAQTLQLTEEDLSETLSNGSSVYAGRVGWAKTYLKKAEMIDSPQRGYIAITPAGRSLLASTEPITNAVLAQKCPAFLDFYRPQNTDSTASAQPQASVPDDAPETPQETFERVYTLINNQLADDLLTDILNQSAAFFEHLVVDLMKAMDYGDGFVTKYSGDDGIDGIVHEDKLGFNLIYIQAKRWKPDTTIGKPELQKFAGAMMGPPRVDKGLFITTAKFSPKAKEYANAQHIILVDGEKLTNLMIEHGVGVSTQKTYLIKRIDSDYFSEND</sequence>
<keyword evidence="3" id="KW-0540">Nuclease</keyword>
<organism evidence="4 5">
    <name type="scientific">Faecalibacterium prausnitzii</name>
    <dbReference type="NCBI Taxonomy" id="853"/>
    <lineage>
        <taxon>Bacteria</taxon>
        <taxon>Bacillati</taxon>
        <taxon>Bacillota</taxon>
        <taxon>Clostridia</taxon>
        <taxon>Eubacteriales</taxon>
        <taxon>Oscillospiraceae</taxon>
        <taxon>Faecalibacterium</taxon>
    </lineage>
</organism>
<dbReference type="Pfam" id="PF14338">
    <property type="entry name" value="Mrr_N"/>
    <property type="match status" value="1"/>
</dbReference>
<dbReference type="SUPFAM" id="SSF52980">
    <property type="entry name" value="Restriction endonuclease-like"/>
    <property type="match status" value="1"/>
</dbReference>
<evidence type="ECO:0000313" key="4">
    <source>
        <dbReference type="EMBL" id="PDX89363.1"/>
    </source>
</evidence>
<dbReference type="PANTHER" id="PTHR30015:SF7">
    <property type="entry name" value="TYPE IV METHYL-DIRECTED RESTRICTION ENZYME ECOKMRR"/>
    <property type="match status" value="1"/>
</dbReference>
<dbReference type="AlphaFoldDB" id="A0A2A7BDB1"/>
<evidence type="ECO:0000259" key="2">
    <source>
        <dbReference type="Pfam" id="PF14338"/>
    </source>
</evidence>
<dbReference type="Pfam" id="PF04471">
    <property type="entry name" value="Mrr_cat"/>
    <property type="match status" value="1"/>
</dbReference>
<evidence type="ECO:0000313" key="6">
    <source>
        <dbReference type="Proteomes" id="UP000223709"/>
    </source>
</evidence>
<dbReference type="GO" id="GO:0009307">
    <property type="term" value="P:DNA restriction-modification system"/>
    <property type="evidence" value="ECO:0007669"/>
    <property type="project" value="InterPro"/>
</dbReference>
<dbReference type="EMBL" id="NOUW01000021">
    <property type="protein sequence ID" value="PDX89363.1"/>
    <property type="molecule type" value="Genomic_DNA"/>
</dbReference>
<name>A0A2A7BDB1_9FIRM</name>
<evidence type="ECO:0000259" key="1">
    <source>
        <dbReference type="Pfam" id="PF04471"/>
    </source>
</evidence>
<dbReference type="Proteomes" id="UP000223709">
    <property type="component" value="Chromosome"/>
</dbReference>